<keyword evidence="2" id="KW-0472">Membrane</keyword>
<keyword evidence="5" id="KW-1185">Reference proteome</keyword>
<accession>A0ABP0H8F0</accession>
<dbReference type="InterPro" id="IPR018247">
    <property type="entry name" value="EF_Hand_1_Ca_BS"/>
</dbReference>
<dbReference type="PROSITE" id="PS50222">
    <property type="entry name" value="EF_HAND_2"/>
    <property type="match status" value="1"/>
</dbReference>
<comment type="caution">
    <text evidence="4">The sequence shown here is derived from an EMBL/GenBank/DDBJ whole genome shotgun (WGS) entry which is preliminary data.</text>
</comment>
<dbReference type="SMART" id="SM00054">
    <property type="entry name" value="EFh"/>
    <property type="match status" value="3"/>
</dbReference>
<evidence type="ECO:0000313" key="5">
    <source>
        <dbReference type="Proteomes" id="UP001642484"/>
    </source>
</evidence>
<protein>
    <recommendedName>
        <fullName evidence="3">EF-hand domain-containing protein</fullName>
    </recommendedName>
</protein>
<dbReference type="Proteomes" id="UP001642484">
    <property type="component" value="Unassembled WGS sequence"/>
</dbReference>
<keyword evidence="2" id="KW-1133">Transmembrane helix</keyword>
<feature type="domain" description="EF-hand" evidence="3">
    <location>
        <begin position="196"/>
        <end position="231"/>
    </location>
</feature>
<dbReference type="InterPro" id="IPR002048">
    <property type="entry name" value="EF_hand_dom"/>
</dbReference>
<keyword evidence="1" id="KW-0106">Calcium</keyword>
<evidence type="ECO:0000256" key="1">
    <source>
        <dbReference type="ARBA" id="ARBA00022837"/>
    </source>
</evidence>
<keyword evidence="2" id="KW-0812">Transmembrane</keyword>
<organism evidence="4 5">
    <name type="scientific">Durusdinium trenchii</name>
    <dbReference type="NCBI Taxonomy" id="1381693"/>
    <lineage>
        <taxon>Eukaryota</taxon>
        <taxon>Sar</taxon>
        <taxon>Alveolata</taxon>
        <taxon>Dinophyceae</taxon>
        <taxon>Suessiales</taxon>
        <taxon>Symbiodiniaceae</taxon>
        <taxon>Durusdinium</taxon>
    </lineage>
</organism>
<dbReference type="Gene3D" id="1.10.238.10">
    <property type="entry name" value="EF-hand"/>
    <property type="match status" value="1"/>
</dbReference>
<proteinExistence type="predicted"/>
<evidence type="ECO:0000259" key="3">
    <source>
        <dbReference type="PROSITE" id="PS50222"/>
    </source>
</evidence>
<dbReference type="InterPro" id="IPR011992">
    <property type="entry name" value="EF-hand-dom_pair"/>
</dbReference>
<dbReference type="CDD" id="cd00051">
    <property type="entry name" value="EFh"/>
    <property type="match status" value="1"/>
</dbReference>
<gene>
    <name evidence="4" type="ORF">CCMP2556_LOCUS168</name>
</gene>
<name>A0ABP0H8F0_9DINO</name>
<evidence type="ECO:0000256" key="2">
    <source>
        <dbReference type="SAM" id="Phobius"/>
    </source>
</evidence>
<dbReference type="EMBL" id="CAXAMN010000002">
    <property type="protein sequence ID" value="CAK8985539.1"/>
    <property type="molecule type" value="Genomic_DNA"/>
</dbReference>
<dbReference type="PROSITE" id="PS00018">
    <property type="entry name" value="EF_HAND_1"/>
    <property type="match status" value="2"/>
</dbReference>
<reference evidence="4 5" key="1">
    <citation type="submission" date="2024-02" db="EMBL/GenBank/DDBJ databases">
        <authorList>
            <person name="Chen Y."/>
            <person name="Shah S."/>
            <person name="Dougan E. K."/>
            <person name="Thang M."/>
            <person name="Chan C."/>
        </authorList>
    </citation>
    <scope>NUCLEOTIDE SEQUENCE [LARGE SCALE GENOMIC DNA]</scope>
</reference>
<dbReference type="SUPFAM" id="SSF47473">
    <property type="entry name" value="EF-hand"/>
    <property type="match status" value="1"/>
</dbReference>
<sequence length="916" mass="102624">MSPVPGSARDLHHEDYDSLGCTGSLLCLGEEEVSSWRYVGEGKGHYMIVNDYKSVGEKKGSYSPRFERTYTRFRPRLSVVSACFILVALTILGAVAVAQAHSRLADGRSALRHAKHPGALGAYNCQADGSTLPMIKTLIHAAQRCEHADQDGNILMSNLNSCQELPPTILGRLEDGDLNGDGMLDGQEFQDALRSGRMDISDVIFNTVDTDGDQRVNEAELQRAREQRAVPDVLADALWASDHNSDGVIGKNEFKSVSQPFMQGPAVDLAKAAWAILDGNGDGIVSKNRLQSTAVWANLPSDAFLRLLPPGESSLSEQEFFTATASIPATAWTERQRQWCCANQGVCVTTVTSSTTLPPFRNIKPLHNCHAGYDDWWHNWDFDKQTWCCSHFARGCPSWTLPPSKTAETFDCDSGYAHWKSGWSPPKKLWCCRHQQRGCAVYDCHHREETWMIDWTPGKKDWCCQHSGLGCSSQAAAVAAAAAAAAAARAATFDCHAGLQHWRSLWSSPKKAWCCDHYHVACHPEASHEVAPSRRKTKAAQAFDCRAGADKWREAWSHQQQAWCCAHEQMGCAESSHATSANPFDCSADIDSDKWTDHQKAWCCDHYHIACEATHSHSVRSHAKSAHAFDCSADVDKWTDHQKAWCCDHYQIGCEAKREVHATLGSQKKEDSFDCSAGVKKWREGWSSSKKAWCCDKYHIACEATHGHHAQSAVGTHAKSGNPFDCSLEHVSWSPRKKAWCCIHQKIGCPDKEDDYDCSIGLANWESHWSSGKKKWCCHHYDRGCDYDCSALLHRDSWSEDQKAWCCRHKGKGCPGSPLPRFDCSDGLHEEWAGDKKDWCCKQEQVGCASHESYDCSHGYSNWRHAWSDDKTDWCCRHKNRGCEHDCREDMLHWKTHWSSSRKKWCCDHVGFGCER</sequence>
<feature type="transmembrane region" description="Helical" evidence="2">
    <location>
        <begin position="77"/>
        <end position="98"/>
    </location>
</feature>
<evidence type="ECO:0000313" key="4">
    <source>
        <dbReference type="EMBL" id="CAK8985539.1"/>
    </source>
</evidence>